<protein>
    <recommendedName>
        <fullName evidence="4">DUF5723 domain-containing protein</fullName>
    </recommendedName>
</protein>
<organism evidence="2 3">
    <name type="scientific">Deinococcus roseus</name>
    <dbReference type="NCBI Taxonomy" id="392414"/>
    <lineage>
        <taxon>Bacteria</taxon>
        <taxon>Thermotogati</taxon>
        <taxon>Deinococcota</taxon>
        <taxon>Deinococci</taxon>
        <taxon>Deinococcales</taxon>
        <taxon>Deinococcaceae</taxon>
        <taxon>Deinococcus</taxon>
    </lineage>
</organism>
<dbReference type="Proteomes" id="UP000632222">
    <property type="component" value="Unassembled WGS sequence"/>
</dbReference>
<evidence type="ECO:0000256" key="1">
    <source>
        <dbReference type="SAM" id="SignalP"/>
    </source>
</evidence>
<reference evidence="3" key="1">
    <citation type="journal article" date="2019" name="Int. J. Syst. Evol. Microbiol.">
        <title>The Global Catalogue of Microorganisms (GCM) 10K type strain sequencing project: providing services to taxonomists for standard genome sequencing and annotation.</title>
        <authorList>
            <consortium name="The Broad Institute Genomics Platform"/>
            <consortium name="The Broad Institute Genome Sequencing Center for Infectious Disease"/>
            <person name="Wu L."/>
            <person name="Ma J."/>
        </authorList>
    </citation>
    <scope>NUCLEOTIDE SEQUENCE [LARGE SCALE GENOMIC DNA]</scope>
    <source>
        <strain evidence="3">JCM 14370</strain>
    </source>
</reference>
<dbReference type="EMBL" id="BMOD01000019">
    <property type="protein sequence ID" value="GGJ48510.1"/>
    <property type="molecule type" value="Genomic_DNA"/>
</dbReference>
<proteinExistence type="predicted"/>
<feature type="chain" id="PRO_5046377027" description="DUF5723 domain-containing protein" evidence="1">
    <location>
        <begin position="20"/>
        <end position="413"/>
    </location>
</feature>
<name>A0ABQ2D8B6_9DEIO</name>
<evidence type="ECO:0000313" key="3">
    <source>
        <dbReference type="Proteomes" id="UP000632222"/>
    </source>
</evidence>
<feature type="signal peptide" evidence="1">
    <location>
        <begin position="1"/>
        <end position="19"/>
    </location>
</feature>
<sequence length="413" mass="44618">MNMKKHFVVALLLCSASQAQNLRQLGMGGVLLPESNVHYSNPALYGFDRYDLDTGYGLPLGLLQLYRLQQQASTGSTDLLFFDALFHPLEWNFSVGGPQLVPNNGSSGSRITTWAEGWNASQHSQTLIPFDLDFQWNPNWHLEVTPVIGFRASDITYSDNYSSVSEGGPLQPNQVYTSSANAGYRMTLDAGLTYNQLLSEQPGLKLYGGVRNRLSVGLLRFEGSFQDKTVTGPDGERVDALSSNHSEFFAAVDPLRAGYGTHLDAGLVADLGDLTLGFGVRNLLQYEVWPGSRSVSDNGKSTTTASTLMEPFFAPEVLLNAATLIPDGENKLIVGADTTFGVGQDLGVHLGAEYQGGNLQYRAGLGFEKGFQLGLGLGADLGDFQLDFALTGHQAEITRQFVVGVAVGAKIKF</sequence>
<keyword evidence="1" id="KW-0732">Signal</keyword>
<evidence type="ECO:0000313" key="2">
    <source>
        <dbReference type="EMBL" id="GGJ48510.1"/>
    </source>
</evidence>
<comment type="caution">
    <text evidence="2">The sequence shown here is derived from an EMBL/GenBank/DDBJ whole genome shotgun (WGS) entry which is preliminary data.</text>
</comment>
<gene>
    <name evidence="2" type="ORF">GCM10008938_38130</name>
</gene>
<accession>A0ABQ2D8B6</accession>
<keyword evidence="3" id="KW-1185">Reference proteome</keyword>
<evidence type="ECO:0008006" key="4">
    <source>
        <dbReference type="Google" id="ProtNLM"/>
    </source>
</evidence>